<dbReference type="PROSITE" id="PS51186">
    <property type="entry name" value="GNAT"/>
    <property type="match status" value="1"/>
</dbReference>
<dbReference type="Gene3D" id="3.40.50.11040">
    <property type="match status" value="1"/>
</dbReference>
<dbReference type="OrthoDB" id="5578851at2"/>
<name>A0A4R6XAU7_9GAMM</name>
<protein>
    <submittedName>
        <fullName evidence="7">tRNA(Met)-cytidine N(4)-acetyltransferase</fullName>
    </submittedName>
</protein>
<dbReference type="Gene3D" id="1.20.120.890">
    <property type="entry name" value="tRNA(Met) cytidine acetyltransferase, tail domain"/>
    <property type="match status" value="1"/>
</dbReference>
<evidence type="ECO:0000256" key="1">
    <source>
        <dbReference type="ARBA" id="ARBA00022679"/>
    </source>
</evidence>
<gene>
    <name evidence="7" type="ORF">C8D85_2698</name>
</gene>
<dbReference type="GO" id="GO:0051392">
    <property type="term" value="F:tRNA cytidine N4-acetyltransferase activity"/>
    <property type="evidence" value="ECO:0007669"/>
    <property type="project" value="TreeGrafter"/>
</dbReference>
<dbReference type="Proteomes" id="UP000295729">
    <property type="component" value="Unassembled WGS sequence"/>
</dbReference>
<dbReference type="InterPro" id="IPR013562">
    <property type="entry name" value="TmcA/NAT10_N"/>
</dbReference>
<evidence type="ECO:0000256" key="2">
    <source>
        <dbReference type="ARBA" id="ARBA00022694"/>
    </source>
</evidence>
<dbReference type="GO" id="GO:1904812">
    <property type="term" value="P:rRNA acetylation involved in maturation of SSU-rRNA"/>
    <property type="evidence" value="ECO:0007669"/>
    <property type="project" value="TreeGrafter"/>
</dbReference>
<dbReference type="GO" id="GO:0005524">
    <property type="term" value="F:ATP binding"/>
    <property type="evidence" value="ECO:0007669"/>
    <property type="project" value="UniProtKB-KW"/>
</dbReference>
<keyword evidence="4" id="KW-0067">ATP-binding</keyword>
<dbReference type="Pfam" id="PF08351">
    <property type="entry name" value="TmcA_N"/>
    <property type="match status" value="1"/>
</dbReference>
<keyword evidence="1 7" id="KW-0808">Transferase</keyword>
<dbReference type="InterPro" id="IPR027417">
    <property type="entry name" value="P-loop_NTPase"/>
</dbReference>
<dbReference type="Gene3D" id="3.40.630.30">
    <property type="match status" value="1"/>
</dbReference>
<dbReference type="InterPro" id="IPR038321">
    <property type="entry name" value="TmcA_C_sf"/>
</dbReference>
<accession>A0A4R6XAU7</accession>
<dbReference type="CDD" id="cd04301">
    <property type="entry name" value="NAT_SF"/>
    <property type="match status" value="1"/>
</dbReference>
<dbReference type="Pfam" id="PF05127">
    <property type="entry name" value="NAT10_TcmA_helicase"/>
    <property type="match status" value="1"/>
</dbReference>
<organism evidence="7 8">
    <name type="scientific">Marinomonas communis</name>
    <dbReference type="NCBI Taxonomy" id="28254"/>
    <lineage>
        <taxon>Bacteria</taxon>
        <taxon>Pseudomonadati</taxon>
        <taxon>Pseudomonadota</taxon>
        <taxon>Gammaproteobacteria</taxon>
        <taxon>Oceanospirillales</taxon>
        <taxon>Oceanospirillaceae</taxon>
        <taxon>Marinomonas</taxon>
    </lineage>
</organism>
<dbReference type="RefSeq" id="WP_133563541.1">
    <property type="nucleotide sequence ID" value="NZ_SNZA01000004.1"/>
</dbReference>
<sequence length="664" mass="74149">MAHRRCVVSYTDWHTTLDQFTSRYGNLSDTLIVTHAVDKAAASNQINFNTLKRQLGNSYSAVLLDLSKGIHISALAILAGTVRGGGVFVLHLGPDWLTQPDQELDRYLPWPLTSHDHESFYKTLFWQAIHAGDSPFSNVWPNTIEPVLRSTGTLTAEQEDVIQQIVTSLSGCHFLIAARGRGKSYALAELLERASQQGLACACTASSPLNIASLAEHYVELTGTKAPFKAADALVSDSSQYDLLLVDEAASLPLPVLEALIEKANCIVFSSTDYGYEGSGKGFGIRFRQQLAMQSIAFKQHRLKYAIRWGENDPLENWLDALLFKEYQVTNQCPDQPKCLQGKEWLSYPSLLDQAFALLVSAHYQTSPENKRWMIDDPSVLTYCLYEQKRLVGVALVTAEGELPEELSQAVMEGTRRPRGHLIPQSLLAHEGIQEAGQYRYWRISRIAIAEDVQRQGLGSQLLSMIEHDAKRQKVDFLSTSFAATVDVTHFWRQANFIGVRLGTGKDQASGAYSLMMLKGLNPTSQELSKAWSQGFHRDWLETLCLNLRDLSPELILSIHSTLTMGENPHIVKTSTKDVSDLTYFCQHHRPFDAIRPALLRLTMQRLQQGKLLSNSADDGLFLGCAINTVTERDAHKLGFSGKKAFYQQLKHIISLQLNQLKNG</sequence>
<proteinExistence type="predicted"/>
<dbReference type="EMBL" id="SNZA01000004">
    <property type="protein sequence ID" value="TDR12658.1"/>
    <property type="molecule type" value="Genomic_DNA"/>
</dbReference>
<dbReference type="SUPFAM" id="SSF52540">
    <property type="entry name" value="P-loop containing nucleoside triphosphate hydrolases"/>
    <property type="match status" value="1"/>
</dbReference>
<dbReference type="GO" id="GO:1990883">
    <property type="term" value="F:18S rRNA cytidine N-acetyltransferase activity"/>
    <property type="evidence" value="ECO:0007669"/>
    <property type="project" value="TreeGrafter"/>
</dbReference>
<dbReference type="SUPFAM" id="SSF55729">
    <property type="entry name" value="Acyl-CoA N-acyltransferases (Nat)"/>
    <property type="match status" value="1"/>
</dbReference>
<evidence type="ECO:0000313" key="7">
    <source>
        <dbReference type="EMBL" id="TDR12658.1"/>
    </source>
</evidence>
<dbReference type="InterPro" id="IPR016181">
    <property type="entry name" value="Acyl_CoA_acyltransferase"/>
</dbReference>
<dbReference type="Gene3D" id="3.40.50.300">
    <property type="entry name" value="P-loop containing nucleotide triphosphate hydrolases"/>
    <property type="match status" value="1"/>
</dbReference>
<keyword evidence="8" id="KW-1185">Reference proteome</keyword>
<dbReference type="GO" id="GO:0002101">
    <property type="term" value="P:tRNA wobble cytosine modification"/>
    <property type="evidence" value="ECO:0007669"/>
    <property type="project" value="TreeGrafter"/>
</dbReference>
<dbReference type="PANTHER" id="PTHR10925">
    <property type="entry name" value="N-ACETYLTRANSFERASE 10"/>
    <property type="match status" value="1"/>
</dbReference>
<evidence type="ECO:0000256" key="5">
    <source>
        <dbReference type="ARBA" id="ARBA00023315"/>
    </source>
</evidence>
<evidence type="ECO:0000313" key="8">
    <source>
        <dbReference type="Proteomes" id="UP000295729"/>
    </source>
</evidence>
<reference evidence="7 8" key="1">
    <citation type="submission" date="2019-03" db="EMBL/GenBank/DDBJ databases">
        <title>Genomic Encyclopedia of Type Strains, Phase IV (KMG-IV): sequencing the most valuable type-strain genomes for metagenomic binning, comparative biology and taxonomic classification.</title>
        <authorList>
            <person name="Goeker M."/>
        </authorList>
    </citation>
    <scope>NUCLEOTIDE SEQUENCE [LARGE SCALE GENOMIC DNA]</scope>
    <source>
        <strain evidence="7 8">DSM 5604</strain>
    </source>
</reference>
<dbReference type="GO" id="GO:0000049">
    <property type="term" value="F:tRNA binding"/>
    <property type="evidence" value="ECO:0007669"/>
    <property type="project" value="TreeGrafter"/>
</dbReference>
<keyword evidence="2" id="KW-0819">tRNA processing</keyword>
<keyword evidence="3" id="KW-0547">Nucleotide-binding</keyword>
<dbReference type="AlphaFoldDB" id="A0A4R6XAU7"/>
<dbReference type="InterPro" id="IPR032672">
    <property type="entry name" value="TmcA/NAT10/Kre33"/>
</dbReference>
<evidence type="ECO:0000256" key="4">
    <source>
        <dbReference type="ARBA" id="ARBA00022840"/>
    </source>
</evidence>
<dbReference type="PANTHER" id="PTHR10925:SF5">
    <property type="entry name" value="RNA CYTIDINE ACETYLTRANSFERASE"/>
    <property type="match status" value="1"/>
</dbReference>
<feature type="domain" description="N-acetyltransferase" evidence="6">
    <location>
        <begin position="343"/>
        <end position="522"/>
    </location>
</feature>
<evidence type="ECO:0000256" key="3">
    <source>
        <dbReference type="ARBA" id="ARBA00022741"/>
    </source>
</evidence>
<comment type="caution">
    <text evidence="7">The sequence shown here is derived from an EMBL/GenBank/DDBJ whole genome shotgun (WGS) entry which is preliminary data.</text>
</comment>
<keyword evidence="5" id="KW-0012">Acyltransferase</keyword>
<evidence type="ECO:0000259" key="6">
    <source>
        <dbReference type="PROSITE" id="PS51186"/>
    </source>
</evidence>
<dbReference type="InterPro" id="IPR000182">
    <property type="entry name" value="GNAT_dom"/>
</dbReference>
<dbReference type="InterPro" id="IPR007807">
    <property type="entry name" value="TcmA/NAT10_helicase"/>
</dbReference>
<dbReference type="Pfam" id="PF13718">
    <property type="entry name" value="GNAT_acetyltr_2"/>
    <property type="match status" value="2"/>
</dbReference>
<dbReference type="GO" id="GO:0051391">
    <property type="term" value="P:tRNA acetylation"/>
    <property type="evidence" value="ECO:0007669"/>
    <property type="project" value="TreeGrafter"/>
</dbReference>